<dbReference type="InterPro" id="IPR009486">
    <property type="entry name" value="Pur_nuclsid_perm"/>
</dbReference>
<dbReference type="InterPro" id="IPR035994">
    <property type="entry name" value="Nucleoside_phosphorylase_sf"/>
</dbReference>
<evidence type="ECO:0000256" key="2">
    <source>
        <dbReference type="SAM" id="Phobius"/>
    </source>
</evidence>
<keyword evidence="4" id="KW-1185">Reference proteome</keyword>
<feature type="region of interest" description="Disordered" evidence="1">
    <location>
        <begin position="1"/>
        <end position="30"/>
    </location>
</feature>
<dbReference type="OrthoDB" id="2331083at2759"/>
<dbReference type="GO" id="GO:0003824">
    <property type="term" value="F:catalytic activity"/>
    <property type="evidence" value="ECO:0007669"/>
    <property type="project" value="InterPro"/>
</dbReference>
<dbReference type="GO" id="GO:0009116">
    <property type="term" value="P:nucleoside metabolic process"/>
    <property type="evidence" value="ECO:0007669"/>
    <property type="project" value="InterPro"/>
</dbReference>
<protein>
    <submittedName>
        <fullName evidence="3">Purine nucleoside permease</fullName>
    </submittedName>
</protein>
<keyword evidence="2" id="KW-1133">Transmembrane helix</keyword>
<proteinExistence type="predicted"/>
<organism evidence="3 4">
    <name type="scientific">Gibberella subglutinans</name>
    <name type="common">Fusarium subglutinans</name>
    <dbReference type="NCBI Taxonomy" id="42677"/>
    <lineage>
        <taxon>Eukaryota</taxon>
        <taxon>Fungi</taxon>
        <taxon>Dikarya</taxon>
        <taxon>Ascomycota</taxon>
        <taxon>Pezizomycotina</taxon>
        <taxon>Sordariomycetes</taxon>
        <taxon>Hypocreomycetidae</taxon>
        <taxon>Hypocreales</taxon>
        <taxon>Nectriaceae</taxon>
        <taxon>Fusarium</taxon>
        <taxon>Fusarium fujikuroi species complex</taxon>
    </lineage>
</organism>
<dbReference type="PANTHER" id="PTHR38643">
    <property type="entry name" value="PURINE NUCLEOSIDE PERMEASE C285.05-RELATED"/>
    <property type="match status" value="1"/>
</dbReference>
<feature type="transmembrane region" description="Helical" evidence="2">
    <location>
        <begin position="77"/>
        <end position="99"/>
    </location>
</feature>
<evidence type="ECO:0000256" key="1">
    <source>
        <dbReference type="SAM" id="MobiDB-lite"/>
    </source>
</evidence>
<evidence type="ECO:0000313" key="3">
    <source>
        <dbReference type="EMBL" id="KAF5609270.1"/>
    </source>
</evidence>
<dbReference type="AlphaFoldDB" id="A0A8H5Q5N6"/>
<gene>
    <name evidence="3" type="ORF">FSUBG_4063</name>
</gene>
<evidence type="ECO:0000313" key="4">
    <source>
        <dbReference type="Proteomes" id="UP000547976"/>
    </source>
</evidence>
<sequence>MSQDKKFKHPAPGQQPGDTNEQTAQQTSEADVLAMIERIRNRSGEDIAAESERLAVEAKRFYEEQMHFRSQKQREQLIYFAKLVLPVAFILGAWCWLWRTEAVDTRGSIMSVLNSAAQGFLAQQPGNAKITPKVLLIAMFYEESRNWLSPDSALQFSRKVCVPGLARGYEDIHVTETGEVALLVVGTALINASLSISALLTSPLFDLTKSYFVLTGIAGVNPKRATIGSVAFAKFAVQVDTQLEFDAREVPEEWGSGYVPMGADMPDQFPGIVHGSEVFELNANLRDYALSVAKTVELTDSPKAAEHRALWKNSPGNVFDAAARDPTVLEGDVLSSNTFWHGHRISEAMEKVARVYTSGQGEYTMTAQEDNALLAGLLNAALQGKVDFSRILLIRSASNFDRGHEDKPHQLPFVMDKGGLGPSTRNLYLTALKVIQGILQEWSTRFEAGLPAQNYIGDIFGSLGGTPGFGDKQNVEQIRSH</sequence>
<dbReference type="GeneID" id="59316730"/>
<accession>A0A8H5Q5N6</accession>
<keyword evidence="2" id="KW-0472">Membrane</keyword>
<dbReference type="Gene3D" id="3.40.50.1580">
    <property type="entry name" value="Nucleoside phosphorylase domain"/>
    <property type="match status" value="1"/>
</dbReference>
<dbReference type="GO" id="GO:0005783">
    <property type="term" value="C:endoplasmic reticulum"/>
    <property type="evidence" value="ECO:0007669"/>
    <property type="project" value="TreeGrafter"/>
</dbReference>
<dbReference type="EMBL" id="JAAOAV010000036">
    <property type="protein sequence ID" value="KAF5609270.1"/>
    <property type="molecule type" value="Genomic_DNA"/>
</dbReference>
<reference evidence="3 4" key="1">
    <citation type="submission" date="2020-05" db="EMBL/GenBank/DDBJ databases">
        <title>Identification and distribution of gene clusters putatively required for synthesis of sphingolipid metabolism inhibitors in phylogenetically diverse species of the filamentous fungus Fusarium.</title>
        <authorList>
            <person name="Kim H.-S."/>
            <person name="Busman M."/>
            <person name="Brown D.W."/>
            <person name="Divon H."/>
            <person name="Uhlig S."/>
            <person name="Proctor R.H."/>
        </authorList>
    </citation>
    <scope>NUCLEOTIDE SEQUENCE [LARGE SCALE GENOMIC DNA]</scope>
    <source>
        <strain evidence="3 4">NRRL 66333</strain>
    </source>
</reference>
<keyword evidence="2" id="KW-0812">Transmembrane</keyword>
<feature type="compositionally biased region" description="Polar residues" evidence="1">
    <location>
        <begin position="16"/>
        <end position="29"/>
    </location>
</feature>
<dbReference type="Pfam" id="PF06516">
    <property type="entry name" value="NUP"/>
    <property type="match status" value="1"/>
</dbReference>
<dbReference type="Proteomes" id="UP000547976">
    <property type="component" value="Unassembled WGS sequence"/>
</dbReference>
<dbReference type="GO" id="GO:0055085">
    <property type="term" value="P:transmembrane transport"/>
    <property type="evidence" value="ECO:0007669"/>
    <property type="project" value="InterPro"/>
</dbReference>
<dbReference type="PANTHER" id="PTHR38643:SF1">
    <property type="entry name" value="PURINE NUCLEOSIDE PERMEASE C285.05-RELATED"/>
    <property type="match status" value="1"/>
</dbReference>
<dbReference type="RefSeq" id="XP_036540370.1">
    <property type="nucleotide sequence ID" value="XM_036682012.1"/>
</dbReference>
<comment type="caution">
    <text evidence="3">The sequence shown here is derived from an EMBL/GenBank/DDBJ whole genome shotgun (WGS) entry which is preliminary data.</text>
</comment>
<name>A0A8H5Q5N6_GIBSU</name>